<keyword evidence="5" id="KW-1185">Reference proteome</keyword>
<reference evidence="4" key="1">
    <citation type="submission" date="2018-05" db="EMBL/GenBank/DDBJ databases">
        <title>Genome Sequencing of selected type strains of the family Eggerthellaceae.</title>
        <authorList>
            <person name="Danylec N."/>
            <person name="Stoll D.A."/>
            <person name="Doetsch A."/>
            <person name="Huch M."/>
        </authorList>
    </citation>
    <scope>NUCLEOTIDE SEQUENCE [LARGE SCALE GENOMIC DNA]</scope>
    <source>
        <strain evidence="4">DSM 27213</strain>
    </source>
</reference>
<dbReference type="Proteomes" id="UP000468327">
    <property type="component" value="Unassembled WGS sequence"/>
</dbReference>
<evidence type="ECO:0000313" key="2">
    <source>
        <dbReference type="EMBL" id="MVN16578.1"/>
    </source>
</evidence>
<evidence type="ECO:0000313" key="3">
    <source>
        <dbReference type="EMBL" id="ROT88792.1"/>
    </source>
</evidence>
<gene>
    <name evidence="3" type="ORF">DMP12_11260</name>
    <name evidence="2" type="ORF">GO738_14710</name>
</gene>
<dbReference type="EMBL" id="QIBW01000014">
    <property type="protein sequence ID" value="ROT88792.1"/>
    <property type="molecule type" value="Genomic_DNA"/>
</dbReference>
<dbReference type="RefSeq" id="WP_087192147.1">
    <property type="nucleotide sequence ID" value="NZ_CP168029.1"/>
</dbReference>
<reference evidence="3" key="3">
    <citation type="journal article" date="2019" name="Microbiol. Resour. Announc.">
        <title>Draft Genome Sequences of Type Strains of Gordonibacter faecihominis, Paraeggerthella hongkongensis, Parvibacter caecicola,Slackia equolifaciens, Slackia faecicanis, and Slackia isoflavoniconvertens.</title>
        <authorList>
            <person name="Danylec N."/>
            <person name="Stoll D.A."/>
            <person name="Dotsch A."/>
            <person name="Huch M."/>
        </authorList>
    </citation>
    <scope>NUCLEOTIDE SEQUENCE</scope>
    <source>
        <strain evidence="3">DSM 27213</strain>
    </source>
</reference>
<name>A0A1Y4FQW7_9ACTN</name>
<dbReference type="InterPro" id="IPR007395">
    <property type="entry name" value="Zn_peptidase_2"/>
</dbReference>
<evidence type="ECO:0000256" key="1">
    <source>
        <dbReference type="SAM" id="Phobius"/>
    </source>
</evidence>
<dbReference type="PANTHER" id="PTHR36434:SF1">
    <property type="entry name" value="MEMBRANE PROTEASE YUGP-RELATED"/>
    <property type="match status" value="1"/>
</dbReference>
<dbReference type="PANTHER" id="PTHR36434">
    <property type="entry name" value="MEMBRANE PROTEASE YUGP-RELATED"/>
    <property type="match status" value="1"/>
</dbReference>
<reference evidence="3" key="2">
    <citation type="journal article" date="2019" name="Int. J. Syst. Evol. Microbiol.">
        <title>Gordonibacter faecihominis is a later heterotypic synonym of Gordonibacter urolithinfaciens.</title>
        <authorList>
            <person name="Danylec N."/>
            <person name="Stoll D.A."/>
            <person name="Huch M."/>
        </authorList>
    </citation>
    <scope>NUCLEOTIDE SEQUENCE</scope>
    <source>
        <strain evidence="3">DSM 27213</strain>
    </source>
</reference>
<feature type="transmembrane region" description="Helical" evidence="1">
    <location>
        <begin position="6"/>
        <end position="27"/>
    </location>
</feature>
<dbReference type="AlphaFoldDB" id="A0A1Y4FQW7"/>
<feature type="transmembrane region" description="Helical" evidence="1">
    <location>
        <begin position="120"/>
        <end position="143"/>
    </location>
</feature>
<reference evidence="2 5" key="4">
    <citation type="submission" date="2019-11" db="EMBL/GenBank/DDBJ databases">
        <title>Whole genome shotgun sequencing (WGS) data from Adlercreutzia equolifaciens ResAG-91, Eggerthella lenta MRI-F36, MRI-F37, MRI-F40, ResAG-49, ResAG-88, ResAG-121, ResAG-145, and Gordonibacter sp. ResAG-5, ResAG-26, ResAG-43, ResAG-50, ResAG-59.</title>
        <authorList>
            <person name="Stoll D.A."/>
            <person name="Danylec N."/>
            <person name="Franz C.M.A.P."/>
            <person name="Huch M."/>
        </authorList>
    </citation>
    <scope>NUCLEOTIDE SEQUENCE [LARGE SCALE GENOMIC DNA]</scope>
    <source>
        <strain evidence="2 5">ResAG-59</strain>
    </source>
</reference>
<evidence type="ECO:0000313" key="4">
    <source>
        <dbReference type="Proteomes" id="UP000285258"/>
    </source>
</evidence>
<dbReference type="Pfam" id="PF04298">
    <property type="entry name" value="Zn_peptidase_2"/>
    <property type="match status" value="1"/>
</dbReference>
<dbReference type="Proteomes" id="UP000285258">
    <property type="component" value="Unassembled WGS sequence"/>
</dbReference>
<sequence>MFFGLSYEYLLLIVATLAIGGLATWYVNSQLKKYTRVPISNGLTGAEAARRMLAYYGVTDVAVHRGGPGQDFFDPRTNSVTLSPDAFDGRSITATATACHEVGHACQYAENYAPMKIRGAIVPVVNLASNAWIFLLMLGIILVSNQLTTLAIVMYAVVVLFQLVTLPVEFNASRRAMTYMDTIALPQSEQGGAFSVLRACALTYVAAALTSILQLLWLLGQRRE</sequence>
<proteinExistence type="predicted"/>
<dbReference type="EMBL" id="WPOC01000036">
    <property type="protein sequence ID" value="MVN16578.1"/>
    <property type="molecule type" value="Genomic_DNA"/>
</dbReference>
<feature type="transmembrane region" description="Helical" evidence="1">
    <location>
        <begin position="196"/>
        <end position="219"/>
    </location>
</feature>
<keyword evidence="1" id="KW-0472">Membrane</keyword>
<evidence type="ECO:0000313" key="5">
    <source>
        <dbReference type="Proteomes" id="UP000468327"/>
    </source>
</evidence>
<keyword evidence="1" id="KW-0812">Transmembrane</keyword>
<keyword evidence="1" id="KW-1133">Transmembrane helix</keyword>
<protein>
    <submittedName>
        <fullName evidence="2">Peptidase</fullName>
    </submittedName>
</protein>
<feature type="transmembrane region" description="Helical" evidence="1">
    <location>
        <begin position="149"/>
        <end position="170"/>
    </location>
</feature>
<comment type="caution">
    <text evidence="2">The sequence shown here is derived from an EMBL/GenBank/DDBJ whole genome shotgun (WGS) entry which is preliminary data.</text>
</comment>
<accession>A0A1Y4FQW7</accession>
<organism evidence="2 5">
    <name type="scientific">Gordonibacter urolithinfaciens</name>
    <dbReference type="NCBI Taxonomy" id="1335613"/>
    <lineage>
        <taxon>Bacteria</taxon>
        <taxon>Bacillati</taxon>
        <taxon>Actinomycetota</taxon>
        <taxon>Coriobacteriia</taxon>
        <taxon>Eggerthellales</taxon>
        <taxon>Eggerthellaceae</taxon>
        <taxon>Gordonibacter</taxon>
    </lineage>
</organism>